<gene>
    <name evidence="7" type="ORF">SELMODRAFT_418284</name>
    <name evidence="8" type="ORF">SELMODRAFT_441115</name>
</gene>
<evidence type="ECO:0000313" key="7">
    <source>
        <dbReference type="EMBL" id="EFJ20400.1"/>
    </source>
</evidence>
<dbReference type="KEGG" id="smo:SELMODRAFT_418284"/>
<dbReference type="HOGENOM" id="CLU_060428_0_0_1"/>
<dbReference type="STRING" id="88036.D8RGM9"/>
<dbReference type="InterPro" id="IPR012446">
    <property type="entry name" value="CRAC_channel"/>
</dbReference>
<comment type="similarity">
    <text evidence="2">Belongs to the Orai family.</text>
</comment>
<proteinExistence type="inferred from homology"/>
<dbReference type="PANTHER" id="PTHR48469">
    <property type="match status" value="1"/>
</dbReference>
<comment type="subcellular location">
    <subcellularLocation>
        <location evidence="1">Membrane</location>
        <topology evidence="1">Multi-pass membrane protein</topology>
    </subcellularLocation>
</comment>
<keyword evidence="9" id="KW-1185">Reference proteome</keyword>
<sequence length="316" mass="36834">MALDVAQVVLTAFDTSMSRTWREEDRRWRSEDRVWRAEDLEYRAEERKCRNQERAMREAEQRWRDEDMEQRHVENARYLWTRFVEKNRRDVEEKSEQLKAISNLAALFAGFAVVTLTQFTIAPDPVLTVWIAFYGVLTAIAVGLMTISMVTCTLILGSILKNGKSYVNEEAEEEFMFKCRDFVKSYRTGDKPPSPRRTFEAFWEIRCEDDWKRAFQFFAWGRPLNSRVLSFLFSLIPIGWIKFYNSRLTAGLFMGVIAVSIIVWGFVQYLWGGYLTKTFRYNRTSIAESGSSHAASISAGLPFDWHIAPGSVDRQV</sequence>
<evidence type="ECO:0000313" key="8">
    <source>
        <dbReference type="EMBL" id="EFJ28386.1"/>
    </source>
</evidence>
<dbReference type="EMBL" id="GL377602">
    <property type="protein sequence ID" value="EFJ20400.1"/>
    <property type="molecule type" value="Genomic_DNA"/>
</dbReference>
<evidence type="ECO:0000313" key="9">
    <source>
        <dbReference type="Proteomes" id="UP000001514"/>
    </source>
</evidence>
<evidence type="ECO:0000256" key="5">
    <source>
        <dbReference type="ARBA" id="ARBA00023136"/>
    </source>
</evidence>
<protein>
    <submittedName>
        <fullName evidence="8">Uncharacterized protein</fullName>
    </submittedName>
</protein>
<reference evidence="8 9" key="1">
    <citation type="journal article" date="2011" name="Science">
        <title>The Selaginella genome identifies genetic changes associated with the evolution of vascular plants.</title>
        <authorList>
            <person name="Banks J.A."/>
            <person name="Nishiyama T."/>
            <person name="Hasebe M."/>
            <person name="Bowman J.L."/>
            <person name="Gribskov M."/>
            <person name="dePamphilis C."/>
            <person name="Albert V.A."/>
            <person name="Aono N."/>
            <person name="Aoyama T."/>
            <person name="Ambrose B.A."/>
            <person name="Ashton N.W."/>
            <person name="Axtell M.J."/>
            <person name="Barker E."/>
            <person name="Barker M.S."/>
            <person name="Bennetzen J.L."/>
            <person name="Bonawitz N.D."/>
            <person name="Chapple C."/>
            <person name="Cheng C."/>
            <person name="Correa L.G."/>
            <person name="Dacre M."/>
            <person name="DeBarry J."/>
            <person name="Dreyer I."/>
            <person name="Elias M."/>
            <person name="Engstrom E.M."/>
            <person name="Estelle M."/>
            <person name="Feng L."/>
            <person name="Finet C."/>
            <person name="Floyd S.K."/>
            <person name="Frommer W.B."/>
            <person name="Fujita T."/>
            <person name="Gramzow L."/>
            <person name="Gutensohn M."/>
            <person name="Harholt J."/>
            <person name="Hattori M."/>
            <person name="Heyl A."/>
            <person name="Hirai T."/>
            <person name="Hiwatashi Y."/>
            <person name="Ishikawa M."/>
            <person name="Iwata M."/>
            <person name="Karol K.G."/>
            <person name="Koehler B."/>
            <person name="Kolukisaoglu U."/>
            <person name="Kubo M."/>
            <person name="Kurata T."/>
            <person name="Lalonde S."/>
            <person name="Li K."/>
            <person name="Li Y."/>
            <person name="Litt A."/>
            <person name="Lyons E."/>
            <person name="Manning G."/>
            <person name="Maruyama T."/>
            <person name="Michael T.P."/>
            <person name="Mikami K."/>
            <person name="Miyazaki S."/>
            <person name="Morinaga S."/>
            <person name="Murata T."/>
            <person name="Mueller-Roeber B."/>
            <person name="Nelson D.R."/>
            <person name="Obara M."/>
            <person name="Oguri Y."/>
            <person name="Olmstead R.G."/>
            <person name="Onodera N."/>
            <person name="Petersen B.L."/>
            <person name="Pils B."/>
            <person name="Prigge M."/>
            <person name="Rensing S.A."/>
            <person name="Riano-Pachon D.M."/>
            <person name="Roberts A.W."/>
            <person name="Sato Y."/>
            <person name="Scheller H.V."/>
            <person name="Schulz B."/>
            <person name="Schulz C."/>
            <person name="Shakirov E.V."/>
            <person name="Shibagaki N."/>
            <person name="Shinohara N."/>
            <person name="Shippen D.E."/>
            <person name="Soerensen I."/>
            <person name="Sotooka R."/>
            <person name="Sugimoto N."/>
            <person name="Sugita M."/>
            <person name="Sumikawa N."/>
            <person name="Tanurdzic M."/>
            <person name="Theissen G."/>
            <person name="Ulvskov P."/>
            <person name="Wakazuki S."/>
            <person name="Weng J.K."/>
            <person name="Willats W.W."/>
            <person name="Wipf D."/>
            <person name="Wolf P.G."/>
            <person name="Yang L."/>
            <person name="Zimmer A.D."/>
            <person name="Zhu Q."/>
            <person name="Mitros T."/>
            <person name="Hellsten U."/>
            <person name="Loque D."/>
            <person name="Otillar R."/>
            <person name="Salamov A."/>
            <person name="Schmutz J."/>
            <person name="Shapiro H."/>
            <person name="Lindquist E."/>
            <person name="Lucas S."/>
            <person name="Rokhsar D."/>
            <person name="Grigoriev I.V."/>
        </authorList>
    </citation>
    <scope>NUCLEOTIDE SEQUENCE [LARGE SCALE GENOMIC DNA]</scope>
</reference>
<dbReference type="Gramene" id="EFJ28386">
    <property type="protein sequence ID" value="EFJ28386"/>
    <property type="gene ID" value="SELMODRAFT_441115"/>
</dbReference>
<feature type="transmembrane region" description="Helical" evidence="6">
    <location>
        <begin position="127"/>
        <end position="156"/>
    </location>
</feature>
<organism evidence="9">
    <name type="scientific">Selaginella moellendorffii</name>
    <name type="common">Spikemoss</name>
    <dbReference type="NCBI Taxonomy" id="88036"/>
    <lineage>
        <taxon>Eukaryota</taxon>
        <taxon>Viridiplantae</taxon>
        <taxon>Streptophyta</taxon>
        <taxon>Embryophyta</taxon>
        <taxon>Tracheophyta</taxon>
        <taxon>Lycopodiopsida</taxon>
        <taxon>Selaginellales</taxon>
        <taxon>Selaginellaceae</taxon>
        <taxon>Selaginella</taxon>
    </lineage>
</organism>
<feature type="transmembrane region" description="Helical" evidence="6">
    <location>
        <begin position="228"/>
        <end position="244"/>
    </location>
</feature>
<dbReference type="AlphaFoldDB" id="D8RGM9"/>
<dbReference type="InterPro" id="IPR038350">
    <property type="entry name" value="Orai_sf"/>
</dbReference>
<dbReference type="eggNOG" id="ENOG502S00K">
    <property type="taxonomic scope" value="Eukaryota"/>
</dbReference>
<name>D8RGM9_SELML</name>
<keyword evidence="5 6" id="KW-0472">Membrane</keyword>
<evidence type="ECO:0000256" key="1">
    <source>
        <dbReference type="ARBA" id="ARBA00004141"/>
    </source>
</evidence>
<dbReference type="InParanoid" id="D8RGM9"/>
<dbReference type="OMA" id="DNARYLW"/>
<evidence type="ECO:0000256" key="2">
    <source>
        <dbReference type="ARBA" id="ARBA00008062"/>
    </source>
</evidence>
<dbReference type="EMBL" id="GL377579">
    <property type="protein sequence ID" value="EFJ28386.1"/>
    <property type="molecule type" value="Genomic_DNA"/>
</dbReference>
<accession>D8RGM9</accession>
<keyword evidence="3 6" id="KW-0812">Transmembrane</keyword>
<feature type="transmembrane region" description="Helical" evidence="6">
    <location>
        <begin position="250"/>
        <end position="271"/>
    </location>
</feature>
<dbReference type="Gene3D" id="1.20.140.140">
    <property type="entry name" value="Calcium release-activated calcium channel protein Orai"/>
    <property type="match status" value="1"/>
</dbReference>
<dbReference type="FunFam" id="1.20.140.140:FF:000004">
    <property type="entry name" value="Predicted protein"/>
    <property type="match status" value="1"/>
</dbReference>
<evidence type="ECO:0000256" key="3">
    <source>
        <dbReference type="ARBA" id="ARBA00022692"/>
    </source>
</evidence>
<keyword evidence="4 6" id="KW-1133">Transmembrane helix</keyword>
<dbReference type="Gramene" id="EFJ20400">
    <property type="protein sequence ID" value="EFJ20400"/>
    <property type="gene ID" value="SELMODRAFT_418284"/>
</dbReference>
<feature type="transmembrane region" description="Helical" evidence="6">
    <location>
        <begin position="104"/>
        <end position="121"/>
    </location>
</feature>
<dbReference type="Pfam" id="PF07856">
    <property type="entry name" value="Orai-1"/>
    <property type="match status" value="1"/>
</dbReference>
<dbReference type="PANTHER" id="PTHR48469:SF1">
    <property type="match status" value="1"/>
</dbReference>
<dbReference type="KEGG" id="smo:SELMODRAFT_441115"/>
<evidence type="ECO:0000256" key="4">
    <source>
        <dbReference type="ARBA" id="ARBA00022989"/>
    </source>
</evidence>
<dbReference type="Proteomes" id="UP000001514">
    <property type="component" value="Unassembled WGS sequence"/>
</dbReference>
<dbReference type="GO" id="GO:0016020">
    <property type="term" value="C:membrane"/>
    <property type="evidence" value="ECO:0007669"/>
    <property type="project" value="UniProtKB-SubCell"/>
</dbReference>
<evidence type="ECO:0000256" key="6">
    <source>
        <dbReference type="SAM" id="Phobius"/>
    </source>
</evidence>